<dbReference type="InterPro" id="IPR003029">
    <property type="entry name" value="S1_domain"/>
</dbReference>
<evidence type="ECO:0000256" key="9">
    <source>
        <dbReference type="SAM" id="MobiDB-lite"/>
    </source>
</evidence>
<evidence type="ECO:0000256" key="4">
    <source>
        <dbReference type="ARBA" id="ARBA00022722"/>
    </source>
</evidence>
<dbReference type="EMBL" id="JACVEL010000003">
    <property type="protein sequence ID" value="MBC9812013.1"/>
    <property type="molecule type" value="Genomic_DNA"/>
</dbReference>
<evidence type="ECO:0000259" key="10">
    <source>
        <dbReference type="PROSITE" id="PS50126"/>
    </source>
</evidence>
<evidence type="ECO:0000256" key="6">
    <source>
        <dbReference type="ARBA" id="ARBA00022839"/>
    </source>
</evidence>
<sequence>MSHRKKQKKDKNTNGKKKNNLKGSLTVLVRKLFEKNEGSELTHRQVCTLLDMRDGALRKLAYSVLQELVEQGFLRAVSHSTYTLNKTAAFLEGYLDLNNRGAGFVTVEGHEKDIYIDPKSVGKAIGGDKVKIRLTRFGKTRVEGEVVEVIERERTHFVGTIQLHDTFAFLVPDNQRVGTDIFIPKEKLNGAKDGEKVLVKITVWPESAASPYGEVVERLGQRTANDTEMISILVNQGIDYVFPQEVIAQAEEVTMDLDEEEIKNRRDMRDVLTFTIDPFDAKDFDDALSFLRLENGDLEIGVHIADVSHYVRPGSPMDKEALHRSNSVYLVDRVVPMLPEQLSNFACSLRPNEDKYSFSVVFKMDENGAIKDVWFGKTVIHSDRRFAYEEAQEIIEGKEDELKEQILMLDKIAKVYRKKRLKKGALNIESEEMRFKLDENKNPVEVLIKTSKDAHKLIEEFMLLANRHVAEFIGKPSKDRDPIPFVYRVHDEPDLAKIELFKVFIDKFGYDLESSDQKTVSKSINALLNDIRYENEYSIIQSMAIRSMAKATYEMENIGHYGLAFEYYTHFTSPIRRYADLVVHRILMEELTHKKHIYGSGLDDVCKRISRNERKAAEAERESTKYFQTIFVLDKIGQEFEGTVSGIAEQGMYVRMDENQCEGMVPMNQIPGDRYYFDPEKFRIIGHKYKNEFNFGDRVKVRIYEVSPRKRQIDLELVE</sequence>
<dbReference type="Gene3D" id="2.40.50.140">
    <property type="entry name" value="Nucleic acid-binding proteins"/>
    <property type="match status" value="3"/>
</dbReference>
<comment type="similarity">
    <text evidence="8">Belongs to the RNR ribonuclease family. RNase R subfamily.</text>
</comment>
<keyword evidence="7 8" id="KW-0694">RNA-binding</keyword>
<dbReference type="InterPro" id="IPR022966">
    <property type="entry name" value="RNase_II/R_CS"/>
</dbReference>
<evidence type="ECO:0000313" key="11">
    <source>
        <dbReference type="EMBL" id="MBC9812013.1"/>
    </source>
</evidence>
<dbReference type="InterPro" id="IPR011805">
    <property type="entry name" value="RNase_R"/>
</dbReference>
<evidence type="ECO:0000256" key="3">
    <source>
        <dbReference type="ARBA" id="ARBA00022490"/>
    </source>
</evidence>
<feature type="region of interest" description="Disordered" evidence="9">
    <location>
        <begin position="1"/>
        <end position="20"/>
    </location>
</feature>
<proteinExistence type="inferred from homology"/>
<comment type="subcellular location">
    <subcellularLocation>
        <location evidence="2 8">Cytoplasm</location>
    </subcellularLocation>
</comment>
<dbReference type="InterPro" id="IPR012340">
    <property type="entry name" value="NA-bd_OB-fold"/>
</dbReference>
<dbReference type="InterPro" id="IPR040476">
    <property type="entry name" value="CSD2"/>
</dbReference>
<dbReference type="InterPro" id="IPR011129">
    <property type="entry name" value="CSD"/>
</dbReference>
<keyword evidence="3 8" id="KW-0963">Cytoplasm</keyword>
<dbReference type="GO" id="GO:0003723">
    <property type="term" value="F:RNA binding"/>
    <property type="evidence" value="ECO:0007669"/>
    <property type="project" value="UniProtKB-UniRule"/>
</dbReference>
<dbReference type="InterPro" id="IPR004476">
    <property type="entry name" value="RNase_II/RNase_R"/>
</dbReference>
<dbReference type="HAMAP" id="MF_01895">
    <property type="entry name" value="RNase_R"/>
    <property type="match status" value="1"/>
</dbReference>
<feature type="domain" description="S1 motif" evidence="10">
    <location>
        <begin position="637"/>
        <end position="718"/>
    </location>
</feature>
<comment type="catalytic activity">
    <reaction evidence="1 8">
        <text>Exonucleolytic cleavage in the 3'- to 5'-direction to yield nucleoside 5'-phosphates.</text>
        <dbReference type="EC" id="3.1.13.1"/>
    </reaction>
</comment>
<keyword evidence="5 8" id="KW-0378">Hydrolase</keyword>
<dbReference type="SMART" id="SM00316">
    <property type="entry name" value="S1"/>
    <property type="match status" value="1"/>
</dbReference>
<protein>
    <recommendedName>
        <fullName evidence="8">Ribonuclease R</fullName>
        <shortName evidence="8">RNase R</shortName>
        <ecNumber evidence="8">3.1.13.1</ecNumber>
    </recommendedName>
</protein>
<evidence type="ECO:0000256" key="1">
    <source>
        <dbReference type="ARBA" id="ARBA00001849"/>
    </source>
</evidence>
<keyword evidence="4 8" id="KW-0540">Nuclease</keyword>
<dbReference type="InterPro" id="IPR050180">
    <property type="entry name" value="RNR_Ribonuclease"/>
</dbReference>
<dbReference type="NCBIfam" id="TIGR00358">
    <property type="entry name" value="3_prime_RNase"/>
    <property type="match status" value="1"/>
</dbReference>
<dbReference type="Proteomes" id="UP000652681">
    <property type="component" value="Unassembled WGS sequence"/>
</dbReference>
<dbReference type="GO" id="GO:0006402">
    <property type="term" value="P:mRNA catabolic process"/>
    <property type="evidence" value="ECO:0007669"/>
    <property type="project" value="TreeGrafter"/>
</dbReference>
<keyword evidence="6 8" id="KW-0269">Exonuclease</keyword>
<dbReference type="RefSeq" id="WP_216713754.1">
    <property type="nucleotide sequence ID" value="NZ_JACVEL010000003.1"/>
</dbReference>
<comment type="caution">
    <text evidence="11">The sequence shown here is derived from an EMBL/GenBank/DDBJ whole genome shotgun (WGS) entry which is preliminary data.</text>
</comment>
<evidence type="ECO:0000256" key="5">
    <source>
        <dbReference type="ARBA" id="ARBA00022801"/>
    </source>
</evidence>
<evidence type="ECO:0000256" key="8">
    <source>
        <dbReference type="HAMAP-Rule" id="MF_01895"/>
    </source>
</evidence>
<name>A0A8J6PBB1_9FLAO</name>
<dbReference type="Pfam" id="PF00575">
    <property type="entry name" value="S1"/>
    <property type="match status" value="1"/>
</dbReference>
<dbReference type="PROSITE" id="PS50126">
    <property type="entry name" value="S1"/>
    <property type="match status" value="1"/>
</dbReference>
<accession>A0A8J6PBB1</accession>
<dbReference type="InterPro" id="IPR013223">
    <property type="entry name" value="RNase_B_OB_dom"/>
</dbReference>
<evidence type="ECO:0000313" key="12">
    <source>
        <dbReference type="Proteomes" id="UP000652681"/>
    </source>
</evidence>
<dbReference type="NCBIfam" id="TIGR02063">
    <property type="entry name" value="RNase_R"/>
    <property type="match status" value="1"/>
</dbReference>
<dbReference type="AlphaFoldDB" id="A0A8J6PBB1"/>
<dbReference type="CDD" id="cd04471">
    <property type="entry name" value="S1_RNase_R"/>
    <property type="match status" value="1"/>
</dbReference>
<dbReference type="GO" id="GO:0005829">
    <property type="term" value="C:cytosol"/>
    <property type="evidence" value="ECO:0007669"/>
    <property type="project" value="TreeGrafter"/>
</dbReference>
<evidence type="ECO:0000256" key="2">
    <source>
        <dbReference type="ARBA" id="ARBA00004496"/>
    </source>
</evidence>
<organism evidence="11 12">
    <name type="scientific">Taishania pollutisoli</name>
    <dbReference type="NCBI Taxonomy" id="2766479"/>
    <lineage>
        <taxon>Bacteria</taxon>
        <taxon>Pseudomonadati</taxon>
        <taxon>Bacteroidota</taxon>
        <taxon>Flavobacteriia</taxon>
        <taxon>Flavobacteriales</taxon>
        <taxon>Crocinitomicaceae</taxon>
        <taxon>Taishania</taxon>
    </lineage>
</organism>
<comment type="function">
    <text evidence="8">3'-5' exoribonuclease that releases 5'-nucleoside monophosphates and is involved in maturation of structured RNAs.</text>
</comment>
<keyword evidence="12" id="KW-1185">Reference proteome</keyword>
<dbReference type="Pfam" id="PF08206">
    <property type="entry name" value="OB_RNB"/>
    <property type="match status" value="1"/>
</dbReference>
<gene>
    <name evidence="8 11" type="primary">rnr</name>
    <name evidence="11" type="ORF">H9Y05_05925</name>
</gene>
<dbReference type="SUPFAM" id="SSF50249">
    <property type="entry name" value="Nucleic acid-binding proteins"/>
    <property type="match status" value="4"/>
</dbReference>
<dbReference type="PANTHER" id="PTHR23355">
    <property type="entry name" value="RIBONUCLEASE"/>
    <property type="match status" value="1"/>
</dbReference>
<dbReference type="Pfam" id="PF00773">
    <property type="entry name" value="RNB"/>
    <property type="match status" value="1"/>
</dbReference>
<dbReference type="SMART" id="SM00955">
    <property type="entry name" value="RNB"/>
    <property type="match status" value="1"/>
</dbReference>
<dbReference type="InterPro" id="IPR001900">
    <property type="entry name" value="RNase_II/R"/>
</dbReference>
<dbReference type="PANTHER" id="PTHR23355:SF9">
    <property type="entry name" value="DIS3-LIKE EXONUCLEASE 2"/>
    <property type="match status" value="1"/>
</dbReference>
<dbReference type="SMART" id="SM00357">
    <property type="entry name" value="CSP"/>
    <property type="match status" value="2"/>
</dbReference>
<dbReference type="Pfam" id="PF17876">
    <property type="entry name" value="CSD2"/>
    <property type="match status" value="1"/>
</dbReference>
<dbReference type="PROSITE" id="PS01175">
    <property type="entry name" value="RIBONUCLEASE_II"/>
    <property type="match status" value="1"/>
</dbReference>
<reference evidence="11" key="1">
    <citation type="submission" date="2020-09" db="EMBL/GenBank/DDBJ databases">
        <title>Taishania pollutisoli gen. nov., sp. nov., Isolated from Tetrabromobisphenol A-Contaminated Soil.</title>
        <authorList>
            <person name="Chen Q."/>
        </authorList>
    </citation>
    <scope>NUCLEOTIDE SEQUENCE</scope>
    <source>
        <strain evidence="11">CZZ-1</strain>
    </source>
</reference>
<dbReference type="GO" id="GO:0008859">
    <property type="term" value="F:exoribonuclease II activity"/>
    <property type="evidence" value="ECO:0007669"/>
    <property type="project" value="UniProtKB-UniRule"/>
</dbReference>
<evidence type="ECO:0000256" key="7">
    <source>
        <dbReference type="ARBA" id="ARBA00022884"/>
    </source>
</evidence>
<dbReference type="EC" id="3.1.13.1" evidence="8"/>